<dbReference type="PANTHER" id="PTHR19384">
    <property type="entry name" value="NITRIC OXIDE SYNTHASE-RELATED"/>
    <property type="match status" value="1"/>
</dbReference>
<keyword evidence="7" id="KW-0274">FAD</keyword>
<dbReference type="InterPro" id="IPR017938">
    <property type="entry name" value="Riboflavin_synthase-like_b-brl"/>
</dbReference>
<evidence type="ECO:0000256" key="4">
    <source>
        <dbReference type="ARBA" id="ARBA00022605"/>
    </source>
</evidence>
<dbReference type="SUPFAM" id="SSF52218">
    <property type="entry name" value="Flavoproteins"/>
    <property type="match status" value="1"/>
</dbReference>
<evidence type="ECO:0000256" key="2">
    <source>
        <dbReference type="ARBA" id="ARBA00001974"/>
    </source>
</evidence>
<proteinExistence type="predicted"/>
<evidence type="ECO:0000256" key="10">
    <source>
        <dbReference type="ARBA" id="ARBA00023002"/>
    </source>
</evidence>
<evidence type="ECO:0000256" key="11">
    <source>
        <dbReference type="ARBA" id="ARBA00023192"/>
    </source>
</evidence>
<dbReference type="NCBIfam" id="TIGR01931">
    <property type="entry name" value="cysJ"/>
    <property type="match status" value="1"/>
</dbReference>
<evidence type="ECO:0000256" key="5">
    <source>
        <dbReference type="ARBA" id="ARBA00022630"/>
    </source>
</evidence>
<dbReference type="RefSeq" id="WP_166144345.1">
    <property type="nucleotide sequence ID" value="NZ_JAANYN010000002.1"/>
</dbReference>
<dbReference type="Proteomes" id="UP000649799">
    <property type="component" value="Unassembled WGS sequence"/>
</dbReference>
<dbReference type="Pfam" id="PF00175">
    <property type="entry name" value="NAD_binding_1"/>
    <property type="match status" value="1"/>
</dbReference>
<evidence type="ECO:0000256" key="6">
    <source>
        <dbReference type="ARBA" id="ARBA00022643"/>
    </source>
</evidence>
<keyword evidence="10 14" id="KW-0560">Oxidoreductase</keyword>
<dbReference type="PRINTS" id="PR00369">
    <property type="entry name" value="FLAVODOXIN"/>
</dbReference>
<dbReference type="Pfam" id="PF00258">
    <property type="entry name" value="Flavodoxin_1"/>
    <property type="match status" value="1"/>
</dbReference>
<accession>A0ABX0H4P6</accession>
<dbReference type="InterPro" id="IPR001433">
    <property type="entry name" value="OxRdtase_FAD/NAD-bd"/>
</dbReference>
<dbReference type="SUPFAM" id="SSF52343">
    <property type="entry name" value="Ferredoxin reductase-like, C-terminal NADP-linked domain"/>
    <property type="match status" value="1"/>
</dbReference>
<dbReference type="InterPro" id="IPR008254">
    <property type="entry name" value="Flavodoxin/NO_synth"/>
</dbReference>
<dbReference type="PIRSF" id="PIRSF000207">
    <property type="entry name" value="SiR-FP_CysJ"/>
    <property type="match status" value="1"/>
</dbReference>
<keyword evidence="9" id="KW-0249">Electron transport</keyword>
<comment type="cofactor">
    <cofactor evidence="2">
        <name>FAD</name>
        <dbReference type="ChEBI" id="CHEBI:57692"/>
    </cofactor>
</comment>
<dbReference type="PANTHER" id="PTHR19384:SF128">
    <property type="entry name" value="NADPH OXIDOREDUCTASE A"/>
    <property type="match status" value="1"/>
</dbReference>
<evidence type="ECO:0000259" key="12">
    <source>
        <dbReference type="PROSITE" id="PS50902"/>
    </source>
</evidence>
<comment type="caution">
    <text evidence="14">The sequence shown here is derived from an EMBL/GenBank/DDBJ whole genome shotgun (WGS) entry which is preliminary data.</text>
</comment>
<evidence type="ECO:0000256" key="8">
    <source>
        <dbReference type="ARBA" id="ARBA00022857"/>
    </source>
</evidence>
<dbReference type="SUPFAM" id="SSF63380">
    <property type="entry name" value="Riboflavin synthase domain-like"/>
    <property type="match status" value="1"/>
</dbReference>
<dbReference type="EMBL" id="JAANYN010000002">
    <property type="protein sequence ID" value="NHE56472.1"/>
    <property type="molecule type" value="Genomic_DNA"/>
</dbReference>
<keyword evidence="15" id="KW-1185">Reference proteome</keyword>
<evidence type="ECO:0000256" key="3">
    <source>
        <dbReference type="ARBA" id="ARBA00022448"/>
    </source>
</evidence>
<reference evidence="14 15" key="1">
    <citation type="submission" date="2020-03" db="EMBL/GenBank/DDBJ databases">
        <title>Cyclobacterium plantarum sp. nov., a marine bacterium isolated from a coastal-marine wetland.</title>
        <authorList>
            <person name="Sanchez-Porro C."/>
            <person name="Ventosa A."/>
            <person name="Amoozegar M."/>
        </authorList>
    </citation>
    <scope>NUCLEOTIDE SEQUENCE [LARGE SCALE GENOMIC DNA]</scope>
    <source>
        <strain evidence="14 15">GBPx2</strain>
    </source>
</reference>
<protein>
    <submittedName>
        <fullName evidence="14">Assimilatory sulfite reductase (NADPH) flavoprotein subunit</fullName>
        <ecNumber evidence="14">1.8.1.2</ecNumber>
    </submittedName>
</protein>
<dbReference type="InterPro" id="IPR003097">
    <property type="entry name" value="CysJ-like_FAD-binding"/>
</dbReference>
<evidence type="ECO:0000259" key="13">
    <source>
        <dbReference type="PROSITE" id="PS51384"/>
    </source>
</evidence>
<dbReference type="EC" id="1.8.1.2" evidence="14"/>
<dbReference type="InterPro" id="IPR023173">
    <property type="entry name" value="NADPH_Cyt_P450_Rdtase_alpha"/>
</dbReference>
<evidence type="ECO:0000256" key="7">
    <source>
        <dbReference type="ARBA" id="ARBA00022827"/>
    </source>
</evidence>
<keyword evidence="8" id="KW-0521">NADP</keyword>
<keyword evidence="3" id="KW-0813">Transport</keyword>
<gene>
    <name evidence="14" type="ORF">G9Q97_06555</name>
</gene>
<comment type="cofactor">
    <cofactor evidence="1">
        <name>FMN</name>
        <dbReference type="ChEBI" id="CHEBI:58210"/>
    </cofactor>
</comment>
<dbReference type="InterPro" id="IPR017927">
    <property type="entry name" value="FAD-bd_FR_type"/>
</dbReference>
<dbReference type="InterPro" id="IPR029039">
    <property type="entry name" value="Flavoprotein-like_sf"/>
</dbReference>
<feature type="domain" description="FAD-binding FR-type" evidence="13">
    <location>
        <begin position="241"/>
        <end position="455"/>
    </location>
</feature>
<dbReference type="InterPro" id="IPR001094">
    <property type="entry name" value="Flavdoxin-like"/>
</dbReference>
<evidence type="ECO:0000313" key="14">
    <source>
        <dbReference type="EMBL" id="NHE56472.1"/>
    </source>
</evidence>
<keyword evidence="5" id="KW-0285">Flavoprotein</keyword>
<dbReference type="Gene3D" id="2.40.30.10">
    <property type="entry name" value="Translation factors"/>
    <property type="match status" value="1"/>
</dbReference>
<sequence>MNIKKGLERGPFNDTQAEKLNEALSGLDSGQLQWLSGYFSGIGQGSTATMETVDQPPVASKNAASESQAEKLNILFGSHTGNSEGLAYSLASKAKEMGIETEVSDMASFKPRNLKKITNLAVIVSTHGLGEPPVQAEDLYHFLHSKKAPDLSHVRFSVLALGDSSYVDFCQTGKDFDNALGKLGAQCVIDRQDCDVDYEEDAQAWQQTFLQVLSKSVDAGSTGETQINTAVPVREQKYSRNNPFEATILEKVRLNGRGSSKENIHLELDLEGSGLQYEPGDALGVYGANPPLLIEKVLGAANLSGNEKVQSHKGEKSLKEALTYDYELTPLSRVNLSKYEELTGSSMLKEVLSDNMKILEYLPGRDFLDLLEEEPHTFEANELLSVLRKNTPRMYSIASSQDAVEDEVHLCVSVVRYSAFGRQKEGHCSATLADRLQVDDKVKVFVDKNSRFKLPTDPETPVIMVGPGTGVAPFRAFMQHREVSEKKGPSWLFFGDRNFTTDFLYQTEWQQYLREGILTKADVAFSRDQEQRYYVQHRMMEKGKELYDWLEKGAHFYVCGDAKKMAKDVDLALREIIQQQGGVTPEKAEEYVKYLQVSKRYQSDVY</sequence>
<dbReference type="Gene3D" id="1.20.990.10">
    <property type="entry name" value="NADPH-cytochrome p450 Reductase, Chain A, domain 3"/>
    <property type="match status" value="1"/>
</dbReference>
<evidence type="ECO:0000256" key="9">
    <source>
        <dbReference type="ARBA" id="ARBA00022982"/>
    </source>
</evidence>
<dbReference type="PROSITE" id="PS50902">
    <property type="entry name" value="FLAVODOXIN_LIKE"/>
    <property type="match status" value="1"/>
</dbReference>
<organism evidence="14 15">
    <name type="scientific">Cyclobacterium plantarum</name>
    <dbReference type="NCBI Taxonomy" id="2716263"/>
    <lineage>
        <taxon>Bacteria</taxon>
        <taxon>Pseudomonadati</taxon>
        <taxon>Bacteroidota</taxon>
        <taxon>Cytophagia</taxon>
        <taxon>Cytophagales</taxon>
        <taxon>Cyclobacteriaceae</taxon>
        <taxon>Cyclobacterium</taxon>
    </lineage>
</organism>
<dbReference type="Gene3D" id="3.40.50.360">
    <property type="match status" value="1"/>
</dbReference>
<keyword evidence="4" id="KW-0028">Amino-acid biosynthesis</keyword>
<dbReference type="GO" id="GO:0004783">
    <property type="term" value="F:sulfite reductase (NADPH) activity"/>
    <property type="evidence" value="ECO:0007669"/>
    <property type="project" value="UniProtKB-EC"/>
</dbReference>
<keyword evidence="6" id="KW-0288">FMN</keyword>
<name>A0ABX0H4P6_9BACT</name>
<dbReference type="PROSITE" id="PS51384">
    <property type="entry name" value="FAD_FR"/>
    <property type="match status" value="1"/>
</dbReference>
<evidence type="ECO:0000256" key="1">
    <source>
        <dbReference type="ARBA" id="ARBA00001917"/>
    </source>
</evidence>
<dbReference type="InterPro" id="IPR039261">
    <property type="entry name" value="FNR_nucleotide-bd"/>
</dbReference>
<dbReference type="Pfam" id="PF00667">
    <property type="entry name" value="FAD_binding_1"/>
    <property type="match status" value="1"/>
</dbReference>
<dbReference type="CDD" id="cd06199">
    <property type="entry name" value="SiR"/>
    <property type="match status" value="1"/>
</dbReference>
<dbReference type="InterPro" id="IPR010199">
    <property type="entry name" value="CysJ"/>
</dbReference>
<keyword evidence="11" id="KW-0198">Cysteine biosynthesis</keyword>
<feature type="domain" description="Flavodoxin-like" evidence="12">
    <location>
        <begin position="72"/>
        <end position="210"/>
    </location>
</feature>
<dbReference type="Gene3D" id="3.40.50.80">
    <property type="entry name" value="Nucleotide-binding domain of ferredoxin-NADP reductase (FNR) module"/>
    <property type="match status" value="1"/>
</dbReference>
<dbReference type="PRINTS" id="PR00371">
    <property type="entry name" value="FPNCR"/>
</dbReference>
<evidence type="ECO:0000313" key="15">
    <source>
        <dbReference type="Proteomes" id="UP000649799"/>
    </source>
</evidence>
<dbReference type="InterPro" id="IPR001709">
    <property type="entry name" value="Flavoprot_Pyr_Nucl_cyt_Rdtase"/>
</dbReference>